<keyword evidence="3" id="KW-1185">Reference proteome</keyword>
<dbReference type="InterPro" id="IPR047313">
    <property type="entry name" value="SMN_C"/>
</dbReference>
<gene>
    <name evidence="2" type="ORF">CDAR_53931</name>
</gene>
<dbReference type="AlphaFoldDB" id="A0AAV4WCK1"/>
<protein>
    <submittedName>
        <fullName evidence="2">Uncharacterized protein</fullName>
    </submittedName>
</protein>
<dbReference type="Proteomes" id="UP001054837">
    <property type="component" value="Unassembled WGS sequence"/>
</dbReference>
<evidence type="ECO:0000313" key="3">
    <source>
        <dbReference type="Proteomes" id="UP001054837"/>
    </source>
</evidence>
<dbReference type="Pfam" id="PF20635">
    <property type="entry name" value="SMN_YG-box"/>
    <property type="match status" value="1"/>
</dbReference>
<reference evidence="2 3" key="1">
    <citation type="submission" date="2021-06" db="EMBL/GenBank/DDBJ databases">
        <title>Caerostris darwini draft genome.</title>
        <authorList>
            <person name="Kono N."/>
            <person name="Arakawa K."/>
        </authorList>
    </citation>
    <scope>NUCLEOTIDE SEQUENCE [LARGE SCALE GENOMIC DNA]</scope>
</reference>
<organism evidence="2 3">
    <name type="scientific">Caerostris darwini</name>
    <dbReference type="NCBI Taxonomy" id="1538125"/>
    <lineage>
        <taxon>Eukaryota</taxon>
        <taxon>Metazoa</taxon>
        <taxon>Ecdysozoa</taxon>
        <taxon>Arthropoda</taxon>
        <taxon>Chelicerata</taxon>
        <taxon>Arachnida</taxon>
        <taxon>Araneae</taxon>
        <taxon>Araneomorphae</taxon>
        <taxon>Entelegynae</taxon>
        <taxon>Araneoidea</taxon>
        <taxon>Araneidae</taxon>
        <taxon>Caerostris</taxon>
    </lineage>
</organism>
<dbReference type="CDD" id="cd22852">
    <property type="entry name" value="SMN_C"/>
    <property type="match status" value="1"/>
</dbReference>
<evidence type="ECO:0000256" key="1">
    <source>
        <dbReference type="SAM" id="MobiDB-lite"/>
    </source>
</evidence>
<comment type="caution">
    <text evidence="2">The sequence shown here is derived from an EMBL/GenBank/DDBJ whole genome shotgun (WGS) entry which is preliminary data.</text>
</comment>
<sequence>MILSIYEDSCTVEFLGYGDDEDVSLSTLERSWGKLAREKQKNKYSSNRKKQDEGNSTDPAHSHIPCPPLPPIPQDPTFAHNPNLSAMMMAWYMAGYYTGLNASQNHQSFQYNCGHGKQCCQHC</sequence>
<feature type="region of interest" description="Disordered" evidence="1">
    <location>
        <begin position="36"/>
        <end position="77"/>
    </location>
</feature>
<feature type="compositionally biased region" description="Pro residues" evidence="1">
    <location>
        <begin position="65"/>
        <end position="74"/>
    </location>
</feature>
<dbReference type="EMBL" id="BPLQ01014531">
    <property type="protein sequence ID" value="GIY80620.1"/>
    <property type="molecule type" value="Genomic_DNA"/>
</dbReference>
<evidence type="ECO:0000313" key="2">
    <source>
        <dbReference type="EMBL" id="GIY80620.1"/>
    </source>
</evidence>
<proteinExistence type="predicted"/>
<name>A0AAV4WCK1_9ARAC</name>
<accession>A0AAV4WCK1</accession>